<sequence length="162" mass="18418">MATIVFIQVHEREGLIEAELPQDPTHEHLHRAIAALGIELAEDNFIFVDEEEEPLMHKQHEPLPPIKRGCRIHVTKCRKINVTAHYLDKTEERTFAPGARVKKVKSWAVEKFKLNHHDAAEHVLQLCNSTDRPATDTPLHKLTKASASSVCFDLVPEKRVEG</sequence>
<dbReference type="AlphaFoldDB" id="A0A2T4J9C9"/>
<comment type="caution">
    <text evidence="1">The sequence shown here is derived from an EMBL/GenBank/DDBJ whole genome shotgun (WGS) entry which is preliminary data.</text>
</comment>
<reference evidence="1 2" key="1">
    <citation type="submission" date="2018-03" db="EMBL/GenBank/DDBJ databases">
        <title>Rhodobacter blasticus.</title>
        <authorList>
            <person name="Meyer T.E."/>
            <person name="Miller S."/>
            <person name="Lodha T."/>
            <person name="Gandham S."/>
            <person name="Chintalapati S."/>
            <person name="Chintalapati V.R."/>
        </authorList>
    </citation>
    <scope>NUCLEOTIDE SEQUENCE [LARGE SCALE GENOMIC DNA]</scope>
    <source>
        <strain evidence="1 2">DSM 2131</strain>
    </source>
</reference>
<protein>
    <submittedName>
        <fullName evidence="1">Uncharacterized protein</fullName>
    </submittedName>
</protein>
<dbReference type="EMBL" id="PZKE01000007">
    <property type="protein sequence ID" value="PTE14516.1"/>
    <property type="molecule type" value="Genomic_DNA"/>
</dbReference>
<evidence type="ECO:0000313" key="1">
    <source>
        <dbReference type="EMBL" id="PTE14516.1"/>
    </source>
</evidence>
<gene>
    <name evidence="1" type="ORF">C5F44_09065</name>
</gene>
<dbReference type="Proteomes" id="UP000241362">
    <property type="component" value="Unassembled WGS sequence"/>
</dbReference>
<organism evidence="1 2">
    <name type="scientific">Fuscovulum blasticum DSM 2131</name>
    <dbReference type="NCBI Taxonomy" id="1188250"/>
    <lineage>
        <taxon>Bacteria</taxon>
        <taxon>Pseudomonadati</taxon>
        <taxon>Pseudomonadota</taxon>
        <taxon>Alphaproteobacteria</taxon>
        <taxon>Rhodobacterales</taxon>
        <taxon>Paracoccaceae</taxon>
        <taxon>Pseudogemmobacter</taxon>
    </lineage>
</organism>
<dbReference type="RefSeq" id="WP_107673206.1">
    <property type="nucleotide sequence ID" value="NZ_PZKE01000007.1"/>
</dbReference>
<evidence type="ECO:0000313" key="2">
    <source>
        <dbReference type="Proteomes" id="UP000241362"/>
    </source>
</evidence>
<name>A0A2T4J9C9_FUSBL</name>
<proteinExistence type="predicted"/>
<accession>A0A2T4J9C9</accession>
<keyword evidence="2" id="KW-1185">Reference proteome</keyword>